<evidence type="ECO:0000259" key="3">
    <source>
        <dbReference type="Pfam" id="PF05368"/>
    </source>
</evidence>
<gene>
    <name evidence="4" type="ORF">GN958_ATG08142</name>
</gene>
<dbReference type="EMBL" id="JAACNO010001161">
    <property type="protein sequence ID" value="KAF4142678.1"/>
    <property type="molecule type" value="Genomic_DNA"/>
</dbReference>
<dbReference type="AlphaFoldDB" id="A0A8S9UX29"/>
<dbReference type="SUPFAM" id="SSF51735">
    <property type="entry name" value="NAD(P)-binding Rossmann-fold domains"/>
    <property type="match status" value="1"/>
</dbReference>
<dbReference type="InterPro" id="IPR051609">
    <property type="entry name" value="NmrA/Isoflavone_reductase-like"/>
</dbReference>
<accession>A0A8S9UX29</accession>
<name>A0A8S9UX29_PHYIN</name>
<dbReference type="GO" id="GO:0016491">
    <property type="term" value="F:oxidoreductase activity"/>
    <property type="evidence" value="ECO:0007669"/>
    <property type="project" value="UniProtKB-KW"/>
</dbReference>
<comment type="caution">
    <text evidence="4">The sequence shown here is derived from an EMBL/GenBank/DDBJ whole genome shotgun (WGS) entry which is preliminary data.</text>
</comment>
<dbReference type="Gene3D" id="3.40.50.720">
    <property type="entry name" value="NAD(P)-binding Rossmann-like Domain"/>
    <property type="match status" value="1"/>
</dbReference>
<dbReference type="Gene3D" id="3.90.25.10">
    <property type="entry name" value="UDP-galactose 4-epimerase, domain 1"/>
    <property type="match status" value="1"/>
</dbReference>
<evidence type="ECO:0000256" key="2">
    <source>
        <dbReference type="ARBA" id="ARBA00023002"/>
    </source>
</evidence>
<evidence type="ECO:0000313" key="5">
    <source>
        <dbReference type="Proteomes" id="UP000704712"/>
    </source>
</evidence>
<dbReference type="Pfam" id="PF05368">
    <property type="entry name" value="NmrA"/>
    <property type="match status" value="1"/>
</dbReference>
<organism evidence="4 5">
    <name type="scientific">Phytophthora infestans</name>
    <name type="common">Potato late blight agent</name>
    <name type="synonym">Botrytis infestans</name>
    <dbReference type="NCBI Taxonomy" id="4787"/>
    <lineage>
        <taxon>Eukaryota</taxon>
        <taxon>Sar</taxon>
        <taxon>Stramenopiles</taxon>
        <taxon>Oomycota</taxon>
        <taxon>Peronosporomycetes</taxon>
        <taxon>Peronosporales</taxon>
        <taxon>Peronosporaceae</taxon>
        <taxon>Phytophthora</taxon>
    </lineage>
</organism>
<dbReference type="PANTHER" id="PTHR47706:SF9">
    <property type="entry name" value="NMRA-LIKE DOMAIN-CONTAINING PROTEIN-RELATED"/>
    <property type="match status" value="1"/>
</dbReference>
<dbReference type="PANTHER" id="PTHR47706">
    <property type="entry name" value="NMRA-LIKE FAMILY PROTEIN"/>
    <property type="match status" value="1"/>
</dbReference>
<proteinExistence type="predicted"/>
<keyword evidence="1" id="KW-0521">NADP</keyword>
<dbReference type="Proteomes" id="UP000704712">
    <property type="component" value="Unassembled WGS sequence"/>
</dbReference>
<evidence type="ECO:0000313" key="4">
    <source>
        <dbReference type="EMBL" id="KAF4142678.1"/>
    </source>
</evidence>
<keyword evidence="2" id="KW-0560">Oxidoreductase</keyword>
<protein>
    <submittedName>
        <fullName evidence="4">NmrA-like family</fullName>
    </submittedName>
</protein>
<evidence type="ECO:0000256" key="1">
    <source>
        <dbReference type="ARBA" id="ARBA00022857"/>
    </source>
</evidence>
<feature type="domain" description="NmrA-like" evidence="3">
    <location>
        <begin position="8"/>
        <end position="268"/>
    </location>
</feature>
<dbReference type="InterPro" id="IPR008030">
    <property type="entry name" value="NmrA-like"/>
</dbReference>
<sequence>MSTFTKFAVIGAGCVGSGIVDGLLNANASVTILTRDDAKVGRALAVQSPWCDARTGELRRRVVAKRALVGREVVVSSINSQHLASQLTFVQAAKAAGIQLFVPTEFGFREADGTNTVKQEVRDLLKKLELPFTLFHSGMWSEYLSFFLGYNFDEGFISVVGEGDAKLSIVTRADCSRFVAHVLVTATKSSLEGAQLSFESARVSPKDIAAQLEKKLGKKLQIKLVDYEETKKGYDTNPVAYIQTRIADGRGISGTEDEVKATIAKLFPDWNPSPWQEIIA</sequence>
<dbReference type="InterPro" id="IPR036291">
    <property type="entry name" value="NAD(P)-bd_dom_sf"/>
</dbReference>
<reference evidence="4" key="1">
    <citation type="submission" date="2020-03" db="EMBL/GenBank/DDBJ databases">
        <title>Hybrid Assembly of Korean Phytophthora infestans isolates.</title>
        <authorList>
            <person name="Prokchorchik M."/>
            <person name="Lee Y."/>
            <person name="Seo J."/>
            <person name="Cho J.-H."/>
            <person name="Park Y.-E."/>
            <person name="Jang D.-C."/>
            <person name="Im J.-S."/>
            <person name="Choi J.-G."/>
            <person name="Park H.-J."/>
            <person name="Lee G.-B."/>
            <person name="Lee Y.-G."/>
            <person name="Hong S.-Y."/>
            <person name="Cho K."/>
            <person name="Sohn K.H."/>
        </authorList>
    </citation>
    <scope>NUCLEOTIDE SEQUENCE</scope>
    <source>
        <strain evidence="4">KR_2_A2</strain>
    </source>
</reference>